<accession>A0A8J3QUR1</accession>
<dbReference type="Proteomes" id="UP000642748">
    <property type="component" value="Unassembled WGS sequence"/>
</dbReference>
<name>A0A8J3QUR1_9ACTN</name>
<organism evidence="1 2">
    <name type="scientific">Rugosimonospora africana</name>
    <dbReference type="NCBI Taxonomy" id="556532"/>
    <lineage>
        <taxon>Bacteria</taxon>
        <taxon>Bacillati</taxon>
        <taxon>Actinomycetota</taxon>
        <taxon>Actinomycetes</taxon>
        <taxon>Micromonosporales</taxon>
        <taxon>Micromonosporaceae</taxon>
        <taxon>Rugosimonospora</taxon>
    </lineage>
</organism>
<reference evidence="1" key="1">
    <citation type="submission" date="2021-01" db="EMBL/GenBank/DDBJ databases">
        <title>Whole genome shotgun sequence of Rugosimonospora africana NBRC 104875.</title>
        <authorList>
            <person name="Komaki H."/>
            <person name="Tamura T."/>
        </authorList>
    </citation>
    <scope>NUCLEOTIDE SEQUENCE</scope>
    <source>
        <strain evidence="1">NBRC 104875</strain>
    </source>
</reference>
<protein>
    <submittedName>
        <fullName evidence="1">Uncharacterized protein</fullName>
    </submittedName>
</protein>
<evidence type="ECO:0000313" key="2">
    <source>
        <dbReference type="Proteomes" id="UP000642748"/>
    </source>
</evidence>
<sequence>MTPPWKDLRRPGLRSLFPLDMEAEAPGDVVDLLLRLGQACNDAGSAVLDAQAQLAHAVEPVWRSSRDADRDDMLAWVTSERYEACRDHAERLTAVYARAAAMYAVCGVEAASRAADGLAPQVPHPLPVVASDVLSLARIQVPLLQVPERAVARQWRDHVPKENAGLAEDHKALLAATAAVGSPAVVFGEPHTVGERQTAYLLETEFPSALHSYASGCVFALALMCVPGD</sequence>
<gene>
    <name evidence="1" type="ORF">Raf01_53500</name>
</gene>
<dbReference type="EMBL" id="BONZ01000050">
    <property type="protein sequence ID" value="GIH17178.1"/>
    <property type="molecule type" value="Genomic_DNA"/>
</dbReference>
<proteinExistence type="predicted"/>
<keyword evidence="2" id="KW-1185">Reference proteome</keyword>
<dbReference type="AlphaFoldDB" id="A0A8J3QUR1"/>
<evidence type="ECO:0000313" key="1">
    <source>
        <dbReference type="EMBL" id="GIH17178.1"/>
    </source>
</evidence>
<comment type="caution">
    <text evidence="1">The sequence shown here is derived from an EMBL/GenBank/DDBJ whole genome shotgun (WGS) entry which is preliminary data.</text>
</comment>